<evidence type="ECO:0000256" key="2">
    <source>
        <dbReference type="SAM" id="Phobius"/>
    </source>
</evidence>
<name>A0A9N8D9N5_9STRA</name>
<evidence type="ECO:0000313" key="4">
    <source>
        <dbReference type="Proteomes" id="UP001153069"/>
    </source>
</evidence>
<sequence length="372" mass="42820">MHRNRGSALKVISLLAGLGVIVFLLDQTLTPPPSSRSVSTDGTNRTVNLAGLVATIDFLQNELVLKQKALDKATKELENMRGKSKTQSNKQVAVADTPEEDSEDDDGEIRTLYFVHYQKVGSSLLTLLRNRIPSCTLKDWTCFGTHGGGVDAFMAKDGKDHFPFTVKSMNLTHLTRNERIELENCNGKFHNCQERVFHCSYKKCKHYKNKVTMFRNPHKWFNSYLDFVWLYFAAQKKPLMRMYGNRSLGIYTPKQQQIDFTTGTKNVTRAMEVLRDDYVFWGITDHWSTTVCLFHCELGGETRPSELANTRSLDKHPFKTAEDIPKNITRPDQVLKNRTDWVEKHLKNDLDLFHNHLMPQFKARAKRCKCKL</sequence>
<dbReference type="Proteomes" id="UP001153069">
    <property type="component" value="Unassembled WGS sequence"/>
</dbReference>
<dbReference type="EMBL" id="CAICTM010000053">
    <property type="protein sequence ID" value="CAB9499127.1"/>
    <property type="molecule type" value="Genomic_DNA"/>
</dbReference>
<feature type="region of interest" description="Disordered" evidence="1">
    <location>
        <begin position="78"/>
        <end position="105"/>
    </location>
</feature>
<comment type="caution">
    <text evidence="3">The sequence shown here is derived from an EMBL/GenBank/DDBJ whole genome shotgun (WGS) entry which is preliminary data.</text>
</comment>
<protein>
    <submittedName>
        <fullName evidence="3">Uncharacterized protein</fullName>
    </submittedName>
</protein>
<evidence type="ECO:0000256" key="1">
    <source>
        <dbReference type="SAM" id="MobiDB-lite"/>
    </source>
</evidence>
<organism evidence="3 4">
    <name type="scientific">Seminavis robusta</name>
    <dbReference type="NCBI Taxonomy" id="568900"/>
    <lineage>
        <taxon>Eukaryota</taxon>
        <taxon>Sar</taxon>
        <taxon>Stramenopiles</taxon>
        <taxon>Ochrophyta</taxon>
        <taxon>Bacillariophyta</taxon>
        <taxon>Bacillariophyceae</taxon>
        <taxon>Bacillariophycidae</taxon>
        <taxon>Naviculales</taxon>
        <taxon>Naviculaceae</taxon>
        <taxon>Seminavis</taxon>
    </lineage>
</organism>
<accession>A0A9N8D9N5</accession>
<gene>
    <name evidence="3" type="ORF">SEMRO_54_G031860.1</name>
</gene>
<reference evidence="3" key="1">
    <citation type="submission" date="2020-06" db="EMBL/GenBank/DDBJ databases">
        <authorList>
            <consortium name="Plant Systems Biology data submission"/>
        </authorList>
    </citation>
    <scope>NUCLEOTIDE SEQUENCE</scope>
    <source>
        <strain evidence="3">D6</strain>
    </source>
</reference>
<evidence type="ECO:0000313" key="3">
    <source>
        <dbReference type="EMBL" id="CAB9499127.1"/>
    </source>
</evidence>
<dbReference type="OrthoDB" id="200177at2759"/>
<feature type="transmembrane region" description="Helical" evidence="2">
    <location>
        <begin position="7"/>
        <end position="25"/>
    </location>
</feature>
<keyword evidence="2" id="KW-0472">Membrane</keyword>
<keyword evidence="2" id="KW-1133">Transmembrane helix</keyword>
<proteinExistence type="predicted"/>
<keyword evidence="2" id="KW-0812">Transmembrane</keyword>
<keyword evidence="4" id="KW-1185">Reference proteome</keyword>
<dbReference type="AlphaFoldDB" id="A0A9N8D9N5"/>